<keyword evidence="2" id="KW-1185">Reference proteome</keyword>
<evidence type="ECO:0000313" key="1">
    <source>
        <dbReference type="EMBL" id="SSC68605.1"/>
    </source>
</evidence>
<proteinExistence type="predicted"/>
<dbReference type="Proteomes" id="UP000254764">
    <property type="component" value="Unassembled WGS sequence"/>
</dbReference>
<sequence length="54" mass="5808">MIHRVFETWIGIRHVATGHVGGGTAMITAIFTRGTPCSRHHIRVIDGQAIAGLS</sequence>
<reference evidence="2" key="1">
    <citation type="submission" date="2018-07" db="EMBL/GenBank/DDBJ databases">
        <authorList>
            <person name="Peiro R."/>
            <person name="Begona"/>
            <person name="Cbmso G."/>
            <person name="Lopez M."/>
            <person name="Gonzalez S."/>
        </authorList>
    </citation>
    <scope>NUCLEOTIDE SEQUENCE [LARGE SCALE GENOMIC DNA]</scope>
</reference>
<dbReference type="AlphaFoldDB" id="A0A376ALB4"/>
<gene>
    <name evidence="1" type="ORF">RHIZ70_4313</name>
</gene>
<dbReference type="EMBL" id="UEYP01000008">
    <property type="protein sequence ID" value="SSC68605.1"/>
    <property type="molecule type" value="Genomic_DNA"/>
</dbReference>
<organism evidence="1 2">
    <name type="scientific">Ciceribacter selenitireducens ATCC BAA-1503</name>
    <dbReference type="NCBI Taxonomy" id="1336235"/>
    <lineage>
        <taxon>Bacteria</taxon>
        <taxon>Pseudomonadati</taxon>
        <taxon>Pseudomonadota</taxon>
        <taxon>Alphaproteobacteria</taxon>
        <taxon>Hyphomicrobiales</taxon>
        <taxon>Rhizobiaceae</taxon>
        <taxon>Ciceribacter</taxon>
    </lineage>
</organism>
<name>A0A376ALB4_9HYPH</name>
<protein>
    <submittedName>
        <fullName evidence="1">Uncharacterized protein</fullName>
    </submittedName>
</protein>
<evidence type="ECO:0000313" key="2">
    <source>
        <dbReference type="Proteomes" id="UP000254764"/>
    </source>
</evidence>
<accession>A0A376ALB4</accession>